<accession>A6USY1</accession>
<dbReference type="InterPro" id="IPR008928">
    <property type="entry name" value="6-hairpin_glycosidase_sf"/>
</dbReference>
<dbReference type="GO" id="GO:0005975">
    <property type="term" value="P:carbohydrate metabolic process"/>
    <property type="evidence" value="ECO:0007669"/>
    <property type="project" value="InterPro"/>
</dbReference>
<evidence type="ECO:0000256" key="1">
    <source>
        <dbReference type="ARBA" id="ARBA00006188"/>
    </source>
</evidence>
<keyword evidence="4" id="KW-1185">Reference proteome</keyword>
<organism evidence="3 4">
    <name type="scientific">Methanococcus aeolicus (strain ATCC BAA-1280 / DSM 17508 / OCM 812 / Nankai-3)</name>
    <dbReference type="NCBI Taxonomy" id="419665"/>
    <lineage>
        <taxon>Archaea</taxon>
        <taxon>Methanobacteriati</taxon>
        <taxon>Methanobacteriota</taxon>
        <taxon>Methanomada group</taxon>
        <taxon>Methanococci</taxon>
        <taxon>Methanococcales</taxon>
        <taxon>Methanococcaceae</taxon>
        <taxon>Methanococcus</taxon>
    </lineage>
</organism>
<dbReference type="AlphaFoldDB" id="A6USY1"/>
<dbReference type="GO" id="GO:0004553">
    <property type="term" value="F:hydrolase activity, hydrolyzing O-glycosyl compounds"/>
    <property type="evidence" value="ECO:0007669"/>
    <property type="project" value="TreeGrafter"/>
</dbReference>
<dbReference type="PANTHER" id="PTHR31616:SF0">
    <property type="entry name" value="GLUCAN 1,4-ALPHA-GLUCOSIDASE"/>
    <property type="match status" value="1"/>
</dbReference>
<feature type="domain" description="GH15-like" evidence="2">
    <location>
        <begin position="283"/>
        <end position="333"/>
    </location>
</feature>
<dbReference type="SUPFAM" id="SSF48208">
    <property type="entry name" value="Six-hairpin glycosidases"/>
    <property type="match status" value="1"/>
</dbReference>
<dbReference type="KEGG" id="mae:Maeo_0010"/>
<dbReference type="Pfam" id="PF00723">
    <property type="entry name" value="Glyco_hydro_15"/>
    <property type="match status" value="2"/>
</dbReference>
<dbReference type="EMBL" id="CP000743">
    <property type="protein sequence ID" value="ABR55603.1"/>
    <property type="molecule type" value="Genomic_DNA"/>
</dbReference>
<dbReference type="STRING" id="419665.Maeo_0010"/>
<dbReference type="InterPro" id="IPR011613">
    <property type="entry name" value="GH15-like"/>
</dbReference>
<dbReference type="PANTHER" id="PTHR31616">
    <property type="entry name" value="TREHALASE"/>
    <property type="match status" value="1"/>
</dbReference>
<dbReference type="GeneID" id="5327010"/>
<gene>
    <name evidence="3" type="ordered locus">Maeo_0010</name>
</gene>
<sequence>MVGIIGNSKVLAKLDDMGSIEYAFFPHLGFEKHIFDSAFAILYDGELKWHWDYSWDIDQRYLDDTNILKTTYSNKHFFVSSEDFVSIAHNLLVKNITIHNNSNQKKKLKLFFYENIRMGENPQKNTVKFLKTNNCLIKSDKKYMFGIGGGKKISSYQCGVRASESSAYKDIENGLLKEQITATGDITDSALCWDIELGPNQKSNIPIYIIMEEYDDYHSNMIDVVNNLNQISNNIDNIYKLTYNYWIDAVKSFSNLNISNNLNINKKQWKNYVDICKRVILTILLLKNYDGGIIASPSIYPDYRYVWNRDASYVSIAMDLYGIPRVSEKFFEWCKKAQNEDGSWVQNYFIDGKPRLTAMQNDQVGTTIYALLIHYKITKDKSYLKRYWNMVKKAGDYMTNVIVSSSSCYDLWEETVGIFSYTLGALYGGLKSAIKIAEILNTNDFESIEKWDNAVKLIEDNMYKFYSEKENRFLKSINPIDKTIDASILGLSFPYNLIPADDPRMISTAEQIESAFNYKVGGIGRYPEDVYFGGNPWIITTIWLYLYYVQLIEVLSSKNAPSEVIEKYKNKCDKLLKWSLKYQFNGLFPEQIHKDMGAPISAIPLGWSHAMVLIALHNDAISKLQIE</sequence>
<dbReference type="Proteomes" id="UP000001106">
    <property type="component" value="Chromosome"/>
</dbReference>
<proteinExistence type="inferred from homology"/>
<dbReference type="OrthoDB" id="36362at2157"/>
<evidence type="ECO:0000259" key="2">
    <source>
        <dbReference type="Pfam" id="PF00723"/>
    </source>
</evidence>
<reference evidence="3" key="1">
    <citation type="submission" date="2007-06" db="EMBL/GenBank/DDBJ databases">
        <title>Complete sequence of Methanococcus aeolicus Nankai-3.</title>
        <authorList>
            <consortium name="US DOE Joint Genome Institute"/>
            <person name="Copeland A."/>
            <person name="Lucas S."/>
            <person name="Lapidus A."/>
            <person name="Barry K."/>
            <person name="Glavina del Rio T."/>
            <person name="Dalin E."/>
            <person name="Tice H."/>
            <person name="Pitluck S."/>
            <person name="Chain P."/>
            <person name="Malfatti S."/>
            <person name="Shin M."/>
            <person name="Vergez L."/>
            <person name="Schmutz J."/>
            <person name="Larimer F."/>
            <person name="Land M."/>
            <person name="Hauser L."/>
            <person name="Kyrpides N."/>
            <person name="Lykidis A."/>
            <person name="Sieprawska-Lupa M."/>
            <person name="Whitman W.B."/>
            <person name="Richardson P."/>
        </authorList>
    </citation>
    <scope>NUCLEOTIDE SEQUENCE [LARGE SCALE GENOMIC DNA]</scope>
    <source>
        <strain evidence="3">Nankai-3</strain>
    </source>
</reference>
<name>A6USY1_META3</name>
<evidence type="ECO:0000313" key="3">
    <source>
        <dbReference type="EMBL" id="ABR55603.1"/>
    </source>
</evidence>
<dbReference type="CAZy" id="GH15">
    <property type="family name" value="Glycoside Hydrolase Family 15"/>
</dbReference>
<evidence type="ECO:0000313" key="4">
    <source>
        <dbReference type="Proteomes" id="UP000001106"/>
    </source>
</evidence>
<dbReference type="RefSeq" id="WP_011972735.1">
    <property type="nucleotide sequence ID" value="NC_009635.1"/>
</dbReference>
<dbReference type="Gene3D" id="1.50.10.10">
    <property type="match status" value="1"/>
</dbReference>
<dbReference type="eggNOG" id="arCOG03285">
    <property type="taxonomic scope" value="Archaea"/>
</dbReference>
<keyword evidence="3" id="KW-0378">Hydrolase</keyword>
<dbReference type="InterPro" id="IPR012341">
    <property type="entry name" value="6hp_glycosidase-like_sf"/>
</dbReference>
<feature type="domain" description="GH15-like" evidence="2">
    <location>
        <begin position="340"/>
        <end position="616"/>
    </location>
</feature>
<comment type="similarity">
    <text evidence="1">Belongs to the glycosyl hydrolase 15 family.</text>
</comment>
<protein>
    <submittedName>
        <fullName evidence="3">Glycoside hydrolase 15-related</fullName>
    </submittedName>
</protein>
<dbReference type="HOGENOM" id="CLU_028187_0_0_2"/>